<dbReference type="SMART" id="SM00248">
    <property type="entry name" value="ANK"/>
    <property type="match status" value="5"/>
</dbReference>
<gene>
    <name evidence="4" type="ORF">FIESC28_05381</name>
</gene>
<dbReference type="RefSeq" id="XP_031016411.1">
    <property type="nucleotide sequence ID" value="XM_031159528.1"/>
</dbReference>
<keyword evidence="2 3" id="KW-0040">ANK repeat</keyword>
<name>A0A366RTH7_9HYPO</name>
<dbReference type="InterPro" id="IPR050889">
    <property type="entry name" value="Dendritic_Spine_Reg/Scaffold"/>
</dbReference>
<dbReference type="SUPFAM" id="SSF48403">
    <property type="entry name" value="Ankyrin repeat"/>
    <property type="match status" value="1"/>
</dbReference>
<comment type="caution">
    <text evidence="4">The sequence shown here is derived from an EMBL/GenBank/DDBJ whole genome shotgun (WGS) entry which is preliminary data.</text>
</comment>
<evidence type="ECO:0000256" key="2">
    <source>
        <dbReference type="ARBA" id="ARBA00023043"/>
    </source>
</evidence>
<dbReference type="OrthoDB" id="194358at2759"/>
<dbReference type="PANTHER" id="PTHR24166">
    <property type="entry name" value="ROLLING PEBBLES, ISOFORM B"/>
    <property type="match status" value="1"/>
</dbReference>
<dbReference type="EMBL" id="QKXC01000108">
    <property type="protein sequence ID" value="RBR20102.1"/>
    <property type="molecule type" value="Genomic_DNA"/>
</dbReference>
<dbReference type="InterPro" id="IPR036770">
    <property type="entry name" value="Ankyrin_rpt-contain_sf"/>
</dbReference>
<keyword evidence="1" id="KW-0677">Repeat</keyword>
<feature type="repeat" description="ANK" evidence="3">
    <location>
        <begin position="139"/>
        <end position="166"/>
    </location>
</feature>
<accession>A0A366RTH7</accession>
<sequence>MSGNTAIIDELVRLGHSVVVYTDTGDTPLHFAADNGHLFTVKSLVDLDAFDTLNTSDSTAKALAARNGYMEIVGVLEEAFGSTFYDNMAGTITTRKAKAFLTSLRASIYSGNIKGCQSLCPLDRDTVITGVINNIDGVLHHAVRGNDMEIVKLLLQHGADIDRLDSNGRSVLLEANTSDMVALLLSFGISLGLLVSETAYDLVDLWLNASSRIVDLLFTTILNEGLHHALRVLEWSSDATSPMQTVISGPIIGIALLGYASGKNIPQQNYISLLLDRQGTQYLHNSGFFLEHRQPFPWNLIEATVVGYLTFLREKITSVNKLLGSESSKRWLNLHPTKGWSPLCRAASLNYTHAMENCLFLGADINFEGSSLGSALMVACACGQLSAVKLLVRRGANPVYYGKHGWISVMDLIRSEVVRKWLLVGRFTDQMRLQWHSDTPIQGRQAATGQWRGPVRVRVKLNGFDEIQEGESTFGYAIRLAAYRRSMYGRIPDYIESIV</sequence>
<evidence type="ECO:0000313" key="4">
    <source>
        <dbReference type="EMBL" id="RBR20102.1"/>
    </source>
</evidence>
<dbReference type="GeneID" id="41994824"/>
<protein>
    <submittedName>
        <fullName evidence="4">Uncharacterized protein</fullName>
    </submittedName>
</protein>
<feature type="repeat" description="ANK" evidence="3">
    <location>
        <begin position="24"/>
        <end position="49"/>
    </location>
</feature>
<dbReference type="PANTHER" id="PTHR24166:SF48">
    <property type="entry name" value="PROTEIN VAPYRIN"/>
    <property type="match status" value="1"/>
</dbReference>
<dbReference type="PROSITE" id="PS50088">
    <property type="entry name" value="ANK_REPEAT"/>
    <property type="match status" value="2"/>
</dbReference>
<dbReference type="Gene3D" id="1.25.40.20">
    <property type="entry name" value="Ankyrin repeat-containing domain"/>
    <property type="match status" value="3"/>
</dbReference>
<evidence type="ECO:0000313" key="5">
    <source>
        <dbReference type="Proteomes" id="UP000253153"/>
    </source>
</evidence>
<dbReference type="Pfam" id="PF12796">
    <property type="entry name" value="Ank_2"/>
    <property type="match status" value="3"/>
</dbReference>
<proteinExistence type="predicted"/>
<dbReference type="PRINTS" id="PR01415">
    <property type="entry name" value="ANKYRIN"/>
</dbReference>
<dbReference type="AlphaFoldDB" id="A0A366RTH7"/>
<keyword evidence="5" id="KW-1185">Reference proteome</keyword>
<dbReference type="InterPro" id="IPR002110">
    <property type="entry name" value="Ankyrin_rpt"/>
</dbReference>
<reference evidence="4 5" key="1">
    <citation type="submission" date="2018-06" db="EMBL/GenBank/DDBJ databases">
        <title>Fusarium incarnatum-equiseti species complex species 28.</title>
        <authorList>
            <person name="Gardiner D.M."/>
        </authorList>
    </citation>
    <scope>NUCLEOTIDE SEQUENCE [LARGE SCALE GENOMIC DNA]</scope>
    <source>
        <strain evidence="4 5">FIESC_28</strain>
    </source>
</reference>
<evidence type="ECO:0000256" key="1">
    <source>
        <dbReference type="ARBA" id="ARBA00022737"/>
    </source>
</evidence>
<evidence type="ECO:0000256" key="3">
    <source>
        <dbReference type="PROSITE-ProRule" id="PRU00023"/>
    </source>
</evidence>
<organism evidence="4 5">
    <name type="scientific">Fusarium coffeatum</name>
    <dbReference type="NCBI Taxonomy" id="231269"/>
    <lineage>
        <taxon>Eukaryota</taxon>
        <taxon>Fungi</taxon>
        <taxon>Dikarya</taxon>
        <taxon>Ascomycota</taxon>
        <taxon>Pezizomycotina</taxon>
        <taxon>Sordariomycetes</taxon>
        <taxon>Hypocreomycetidae</taxon>
        <taxon>Hypocreales</taxon>
        <taxon>Nectriaceae</taxon>
        <taxon>Fusarium</taxon>
        <taxon>Fusarium incarnatum-equiseti species complex</taxon>
    </lineage>
</organism>
<dbReference type="PROSITE" id="PS50297">
    <property type="entry name" value="ANK_REP_REGION"/>
    <property type="match status" value="2"/>
</dbReference>
<dbReference type="Proteomes" id="UP000253153">
    <property type="component" value="Unassembled WGS sequence"/>
</dbReference>